<accession>A0A0U5H2B2</accession>
<dbReference type="Gene3D" id="3.40.50.1100">
    <property type="match status" value="2"/>
</dbReference>
<dbReference type="KEGG" id="hhb:Hhub_2677"/>
<evidence type="ECO:0000313" key="2">
    <source>
        <dbReference type="EMBL" id="CQH58119.1"/>
    </source>
</evidence>
<reference evidence="3" key="1">
    <citation type="journal article" date="2016" name="Environ. Microbiol.">
        <title>The complete genome of a viable archaeum isolated from 123-million-year-old rock salt.</title>
        <authorList>
            <person name="Jaakkola S.T."/>
            <person name="Pfeiffer F."/>
            <person name="Ravantti J.J."/>
            <person name="Guo Q."/>
            <person name="Liu Y."/>
            <person name="Chen X."/>
            <person name="Ma H."/>
            <person name="Yang C."/>
            <person name="Oksanen H.M."/>
            <person name="Bamford D.H."/>
        </authorList>
    </citation>
    <scope>NUCLEOTIDE SEQUENCE</scope>
    <source>
        <strain evidence="3">JI20-1</strain>
    </source>
</reference>
<name>A0A0U5H2B2_9EURY</name>
<proteinExistence type="predicted"/>
<organism evidence="2 3">
    <name type="scientific">Halobacterium hubeiense</name>
    <dbReference type="NCBI Taxonomy" id="1407499"/>
    <lineage>
        <taxon>Archaea</taxon>
        <taxon>Methanobacteriati</taxon>
        <taxon>Methanobacteriota</taxon>
        <taxon>Stenosarchaea group</taxon>
        <taxon>Halobacteria</taxon>
        <taxon>Halobacteriales</taxon>
        <taxon>Halobacteriaceae</taxon>
        <taxon>Halobacterium</taxon>
    </lineage>
</organism>
<dbReference type="EMBL" id="LN831302">
    <property type="protein sequence ID" value="CQH58119.1"/>
    <property type="molecule type" value="Genomic_DNA"/>
</dbReference>
<dbReference type="InterPro" id="IPR001926">
    <property type="entry name" value="TrpB-like_PALP"/>
</dbReference>
<dbReference type="PANTHER" id="PTHR10314">
    <property type="entry name" value="CYSTATHIONINE BETA-SYNTHASE"/>
    <property type="match status" value="1"/>
</dbReference>
<dbReference type="CDD" id="cd01561">
    <property type="entry name" value="CBS_like"/>
    <property type="match status" value="1"/>
</dbReference>
<dbReference type="Pfam" id="PF00291">
    <property type="entry name" value="PALP"/>
    <property type="match status" value="1"/>
</dbReference>
<dbReference type="STRING" id="1407499.HHUB_2677"/>
<evidence type="ECO:0000313" key="3">
    <source>
        <dbReference type="Proteomes" id="UP000066737"/>
    </source>
</evidence>
<keyword evidence="3" id="KW-1185">Reference proteome</keyword>
<dbReference type="GeneID" id="26659310"/>
<dbReference type="RefSeq" id="WP_059057103.1">
    <property type="nucleotide sequence ID" value="NZ_CEML01000001.1"/>
</dbReference>
<gene>
    <name evidence="2" type="ORF">HHUB_2677</name>
</gene>
<dbReference type="AlphaFoldDB" id="A0A0U5H2B2"/>
<feature type="domain" description="Tryptophan synthase beta chain-like PALP" evidence="1">
    <location>
        <begin position="8"/>
        <end position="317"/>
    </location>
</feature>
<protein>
    <submittedName>
        <fullName evidence="2">Homolog to cysteine synthase</fullName>
    </submittedName>
</protein>
<sequence>MADVDPSEVGRTPLVEVDAGVVPTVYGKAEWFNLATLPHGGGSVKTRIGKAMLDAAAARGDLTSDRTIIEASSGNTGAAVARVGAAMGHDVEIVLPDNAGRGKVAAIRDAGAQLRFVDADEGYDAFVADCRRLVDDQPDEYVYPNQYENPANPAVHAGTTGPEIWTQTDGEVTEFVAGAGTGGTLVGVSHALRPRGVRVHGYEPPESDHDIAGLKHVHGPEAFVPGTYEPDALDAREYVATDAAYEYVRRLRRRHEDTEIPIRDAGQWSREFVRSELRVNGEFLVGPSAGGALALVDRLATRGTLGAGDVVVVPLPDRGDRYPDRAPYADYVE</sequence>
<dbReference type="SUPFAM" id="SSF53686">
    <property type="entry name" value="Tryptophan synthase beta subunit-like PLP-dependent enzymes"/>
    <property type="match status" value="1"/>
</dbReference>
<evidence type="ECO:0000259" key="1">
    <source>
        <dbReference type="Pfam" id="PF00291"/>
    </source>
</evidence>
<dbReference type="OrthoDB" id="10138at2157"/>
<dbReference type="Proteomes" id="UP000066737">
    <property type="component" value="Chromosome I"/>
</dbReference>
<dbReference type="InterPro" id="IPR036052">
    <property type="entry name" value="TrpB-like_PALP_sf"/>
</dbReference>
<dbReference type="InterPro" id="IPR050214">
    <property type="entry name" value="Cys_Synth/Cystath_Beta-Synth"/>
</dbReference>